<feature type="compositionally biased region" description="Basic and acidic residues" evidence="15">
    <location>
        <begin position="404"/>
        <end position="418"/>
    </location>
</feature>
<gene>
    <name evidence="17" type="ORF">NESM_000613100</name>
</gene>
<evidence type="ECO:0000259" key="16">
    <source>
        <dbReference type="PROSITE" id="PS50011"/>
    </source>
</evidence>
<dbReference type="GO" id="GO:0004674">
    <property type="term" value="F:protein serine/threonine kinase activity"/>
    <property type="evidence" value="ECO:0007669"/>
    <property type="project" value="UniProtKB-KW"/>
</dbReference>
<evidence type="ECO:0000256" key="9">
    <source>
        <dbReference type="ARBA" id="ARBA00022840"/>
    </source>
</evidence>
<name>A0AAW0ERS6_9TRYP</name>
<dbReference type="GO" id="GO:0046872">
    <property type="term" value="F:metal ion binding"/>
    <property type="evidence" value="ECO:0007669"/>
    <property type="project" value="UniProtKB-KW"/>
</dbReference>
<proteinExistence type="inferred from homology"/>
<dbReference type="Proteomes" id="UP001430356">
    <property type="component" value="Unassembled WGS sequence"/>
</dbReference>
<feature type="compositionally biased region" description="Pro residues" evidence="15">
    <location>
        <begin position="480"/>
        <end position="489"/>
    </location>
</feature>
<evidence type="ECO:0000256" key="4">
    <source>
        <dbReference type="ARBA" id="ARBA00022527"/>
    </source>
</evidence>
<dbReference type="EMBL" id="JAECZO010000084">
    <property type="protein sequence ID" value="KAK7196733.1"/>
    <property type="molecule type" value="Genomic_DNA"/>
</dbReference>
<evidence type="ECO:0000256" key="12">
    <source>
        <dbReference type="ARBA" id="ARBA00048679"/>
    </source>
</evidence>
<dbReference type="PANTHER" id="PTHR44899:SF3">
    <property type="entry name" value="SERINE_THREONINE-PROTEIN KINASE NEK1"/>
    <property type="match status" value="1"/>
</dbReference>
<feature type="region of interest" description="Disordered" evidence="15">
    <location>
        <begin position="361"/>
        <end position="655"/>
    </location>
</feature>
<evidence type="ECO:0000256" key="15">
    <source>
        <dbReference type="SAM" id="MobiDB-lite"/>
    </source>
</evidence>
<comment type="catalytic activity">
    <reaction evidence="11">
        <text>L-threonyl-[protein] + ATP = O-phospho-L-threonyl-[protein] + ADP + H(+)</text>
        <dbReference type="Rhea" id="RHEA:46608"/>
        <dbReference type="Rhea" id="RHEA-COMP:11060"/>
        <dbReference type="Rhea" id="RHEA-COMP:11605"/>
        <dbReference type="ChEBI" id="CHEBI:15378"/>
        <dbReference type="ChEBI" id="CHEBI:30013"/>
        <dbReference type="ChEBI" id="CHEBI:30616"/>
        <dbReference type="ChEBI" id="CHEBI:61977"/>
        <dbReference type="ChEBI" id="CHEBI:456216"/>
        <dbReference type="EC" id="2.7.11.1"/>
    </reaction>
</comment>
<comment type="similarity">
    <text evidence="2">Belongs to the protein kinase superfamily. NEK Ser/Thr protein kinase family. NIMA subfamily.</text>
</comment>
<reference evidence="17 18" key="1">
    <citation type="journal article" date="2021" name="MBio">
        <title>A New Model Trypanosomatid, Novymonas esmeraldas: Genomic Perception of Its 'Candidatus Pandoraea novymonadis' Endosymbiont.</title>
        <authorList>
            <person name="Zakharova A."/>
            <person name="Saura A."/>
            <person name="Butenko A."/>
            <person name="Podesvova L."/>
            <person name="Warmusova S."/>
            <person name="Kostygov A.Y."/>
            <person name="Nenarokova A."/>
            <person name="Lukes J."/>
            <person name="Opperdoes F.R."/>
            <person name="Yurchenko V."/>
        </authorList>
    </citation>
    <scope>NUCLEOTIDE SEQUENCE [LARGE SCALE GENOMIC DNA]</scope>
    <source>
        <strain evidence="17 18">E262AT.01</strain>
    </source>
</reference>
<accession>A0AAW0ERS6</accession>
<dbReference type="PANTHER" id="PTHR44899">
    <property type="entry name" value="CAMK FAMILY PROTEIN KINASE"/>
    <property type="match status" value="1"/>
</dbReference>
<evidence type="ECO:0000256" key="13">
    <source>
        <dbReference type="PROSITE-ProRule" id="PRU10141"/>
    </source>
</evidence>
<dbReference type="InterPro" id="IPR051131">
    <property type="entry name" value="NEK_Ser/Thr_kinase_NIMA"/>
</dbReference>
<feature type="compositionally biased region" description="Low complexity" evidence="15">
    <location>
        <begin position="392"/>
        <end position="403"/>
    </location>
</feature>
<feature type="compositionally biased region" description="Low complexity" evidence="15">
    <location>
        <begin position="606"/>
        <end position="625"/>
    </location>
</feature>
<dbReference type="PROSITE" id="PS00108">
    <property type="entry name" value="PROTEIN_KINASE_ST"/>
    <property type="match status" value="1"/>
</dbReference>
<evidence type="ECO:0000256" key="8">
    <source>
        <dbReference type="ARBA" id="ARBA00022777"/>
    </source>
</evidence>
<comment type="cofactor">
    <cofactor evidence="1">
        <name>Mg(2+)</name>
        <dbReference type="ChEBI" id="CHEBI:18420"/>
    </cofactor>
</comment>
<dbReference type="InterPro" id="IPR008271">
    <property type="entry name" value="Ser/Thr_kinase_AS"/>
</dbReference>
<dbReference type="CDD" id="cd08215">
    <property type="entry name" value="STKc_Nek"/>
    <property type="match status" value="1"/>
</dbReference>
<evidence type="ECO:0000256" key="2">
    <source>
        <dbReference type="ARBA" id="ARBA00010886"/>
    </source>
</evidence>
<dbReference type="SUPFAM" id="SSF56112">
    <property type="entry name" value="Protein kinase-like (PK-like)"/>
    <property type="match status" value="1"/>
</dbReference>
<dbReference type="FunFam" id="3.30.200.20:FF:000097">
    <property type="entry name" value="Probable serine/threonine-protein kinase nek1"/>
    <property type="match status" value="1"/>
</dbReference>
<feature type="domain" description="Protein kinase" evidence="16">
    <location>
        <begin position="4"/>
        <end position="258"/>
    </location>
</feature>
<dbReference type="EC" id="2.7.11.1" evidence="3"/>
<dbReference type="FunFam" id="1.10.510.10:FF:000172">
    <property type="entry name" value="serine/threonine-protein kinase Nek1 isoform X1"/>
    <property type="match status" value="1"/>
</dbReference>
<feature type="compositionally biased region" description="Low complexity" evidence="15">
    <location>
        <begin position="464"/>
        <end position="479"/>
    </location>
</feature>
<dbReference type="PROSITE" id="PS50011">
    <property type="entry name" value="PROTEIN_KINASE_DOM"/>
    <property type="match status" value="1"/>
</dbReference>
<feature type="compositionally biased region" description="Basic and acidic residues" evidence="15">
    <location>
        <begin position="361"/>
        <end position="391"/>
    </location>
</feature>
<keyword evidence="10" id="KW-0460">Magnesium</keyword>
<dbReference type="GO" id="GO:0005524">
    <property type="term" value="F:ATP binding"/>
    <property type="evidence" value="ECO:0007669"/>
    <property type="project" value="UniProtKB-UniRule"/>
</dbReference>
<feature type="compositionally biased region" description="Pro residues" evidence="15">
    <location>
        <begin position="452"/>
        <end position="463"/>
    </location>
</feature>
<dbReference type="Gene3D" id="3.30.200.20">
    <property type="entry name" value="Phosphorylase Kinase, domain 1"/>
    <property type="match status" value="1"/>
</dbReference>
<keyword evidence="9 13" id="KW-0067">ATP-binding</keyword>
<dbReference type="SMART" id="SM00220">
    <property type="entry name" value="S_TKc"/>
    <property type="match status" value="1"/>
</dbReference>
<keyword evidence="7 13" id="KW-0547">Nucleotide-binding</keyword>
<keyword evidence="6" id="KW-0479">Metal-binding</keyword>
<feature type="coiled-coil region" evidence="14">
    <location>
        <begin position="312"/>
        <end position="359"/>
    </location>
</feature>
<dbReference type="InterPro" id="IPR011009">
    <property type="entry name" value="Kinase-like_dom_sf"/>
</dbReference>
<evidence type="ECO:0000256" key="11">
    <source>
        <dbReference type="ARBA" id="ARBA00047899"/>
    </source>
</evidence>
<evidence type="ECO:0000313" key="18">
    <source>
        <dbReference type="Proteomes" id="UP001430356"/>
    </source>
</evidence>
<keyword evidence="4" id="KW-0723">Serine/threonine-protein kinase</keyword>
<feature type="compositionally biased region" description="Basic and acidic residues" evidence="15">
    <location>
        <begin position="516"/>
        <end position="525"/>
    </location>
</feature>
<protein>
    <recommendedName>
        <fullName evidence="3">non-specific serine/threonine protein kinase</fullName>
        <ecNumber evidence="3">2.7.11.1</ecNumber>
    </recommendedName>
</protein>
<comment type="caution">
    <text evidence="17">The sequence shown here is derived from an EMBL/GenBank/DDBJ whole genome shotgun (WGS) entry which is preliminary data.</text>
</comment>
<evidence type="ECO:0000256" key="5">
    <source>
        <dbReference type="ARBA" id="ARBA00022679"/>
    </source>
</evidence>
<dbReference type="AlphaFoldDB" id="A0AAW0ERS6"/>
<evidence type="ECO:0000256" key="3">
    <source>
        <dbReference type="ARBA" id="ARBA00012513"/>
    </source>
</evidence>
<organism evidence="17 18">
    <name type="scientific">Novymonas esmeraldas</name>
    <dbReference type="NCBI Taxonomy" id="1808958"/>
    <lineage>
        <taxon>Eukaryota</taxon>
        <taxon>Discoba</taxon>
        <taxon>Euglenozoa</taxon>
        <taxon>Kinetoplastea</taxon>
        <taxon>Metakinetoplastina</taxon>
        <taxon>Trypanosomatida</taxon>
        <taxon>Trypanosomatidae</taxon>
        <taxon>Novymonas</taxon>
    </lineage>
</organism>
<feature type="compositionally biased region" description="Polar residues" evidence="15">
    <location>
        <begin position="530"/>
        <end position="555"/>
    </location>
</feature>
<keyword evidence="5" id="KW-0808">Transferase</keyword>
<evidence type="ECO:0000256" key="14">
    <source>
        <dbReference type="SAM" id="Coils"/>
    </source>
</evidence>
<comment type="catalytic activity">
    <reaction evidence="12">
        <text>L-seryl-[protein] + ATP = O-phospho-L-seryl-[protein] + ADP + H(+)</text>
        <dbReference type="Rhea" id="RHEA:17989"/>
        <dbReference type="Rhea" id="RHEA-COMP:9863"/>
        <dbReference type="Rhea" id="RHEA-COMP:11604"/>
        <dbReference type="ChEBI" id="CHEBI:15378"/>
        <dbReference type="ChEBI" id="CHEBI:29999"/>
        <dbReference type="ChEBI" id="CHEBI:30616"/>
        <dbReference type="ChEBI" id="CHEBI:83421"/>
        <dbReference type="ChEBI" id="CHEBI:456216"/>
        <dbReference type="EC" id="2.7.11.1"/>
    </reaction>
</comment>
<keyword evidence="14" id="KW-0175">Coiled coil</keyword>
<sequence>MEKYAQVKVLGKGSFGSAWLIQRHEDRAQFVAKEVRLAGLKPAERESAQKEIDMLRTLNHPNITRYVDHFEHKGSLFIVMEYANGGDLYMKIKQQQGLLFSEKEVLQYFSQICLALSYMHERRILHRDLKTQNVFLTKDGVVKLGDFGISTVLRNTYELKHTICGTPYYFSPELCLNKPYNNKSDVWALGCVLYEMTTLNHAFDGSNMKALVQKILKGVYPPIHASYSSSLSRLISAMLQIDPHKRPNVSQVLDLSFIRESLAGLQKDVQGARVHRRSVVSIEDQARLQAAAAQRQAEYRQQELDAAAHAAKAQQQQQALLAQQQLEGEERRRNLVEQQRQLQRQQELALQERKRALDERVREQRRLQGQKVKADAKAQHRREKLWDDNMRDQAAADDQQNAQRRAEPPQLHQERQQRQEQLSAAEAYREMRRQAAANKQRCYQESGLPGVASPPPPPPPPPLQQQQPALLPEALSSLPPGQPLPPRTPPSSSHYSSRKMTPQELEDARSQAFWQMRREALENRKKMMGRSSSAAGDTSAAQQTAAPGLAQSNGNAASPAPAAPAAPAQRSAKPVPPPPPPAEEVRKARPPTSSASPPPPSPPPAAATRLPPGAAAALASAAAGAAPPPPPPPHTPQMAEAADTGMTPDGDVGLHNFLNGEAAAAAPTEAEHRRRDADYHALATVIGETLRADVKRGGKEDFDDAAFLGEATDSSKLVLDGKTFHLPNVSATDPLMHRIESLRMFLEQEMGDDDLITCYRAMNNISASDDEAMQQLQNALPPSKQRFIPLVAHLVVCEDAFHRQGAAAASSPSPIRI</sequence>
<keyword evidence="18" id="KW-1185">Reference proteome</keyword>
<dbReference type="InterPro" id="IPR017441">
    <property type="entry name" value="Protein_kinase_ATP_BS"/>
</dbReference>
<dbReference type="Pfam" id="PF00069">
    <property type="entry name" value="Pkinase"/>
    <property type="match status" value="1"/>
</dbReference>
<evidence type="ECO:0000313" key="17">
    <source>
        <dbReference type="EMBL" id="KAK7196733.1"/>
    </source>
</evidence>
<evidence type="ECO:0000256" key="7">
    <source>
        <dbReference type="ARBA" id="ARBA00022741"/>
    </source>
</evidence>
<dbReference type="PROSITE" id="PS00107">
    <property type="entry name" value="PROTEIN_KINASE_ATP"/>
    <property type="match status" value="1"/>
</dbReference>
<evidence type="ECO:0000256" key="10">
    <source>
        <dbReference type="ARBA" id="ARBA00022842"/>
    </source>
</evidence>
<keyword evidence="8 17" id="KW-0418">Kinase</keyword>
<dbReference type="InterPro" id="IPR000719">
    <property type="entry name" value="Prot_kinase_dom"/>
</dbReference>
<evidence type="ECO:0000256" key="6">
    <source>
        <dbReference type="ARBA" id="ARBA00022723"/>
    </source>
</evidence>
<dbReference type="Gene3D" id="1.10.510.10">
    <property type="entry name" value="Transferase(Phosphotransferase) domain 1"/>
    <property type="match status" value="1"/>
</dbReference>
<feature type="compositionally biased region" description="Low complexity" evidence="15">
    <location>
        <begin position="556"/>
        <end position="568"/>
    </location>
</feature>
<feature type="compositionally biased region" description="Pro residues" evidence="15">
    <location>
        <begin position="626"/>
        <end position="635"/>
    </location>
</feature>
<evidence type="ECO:0000256" key="1">
    <source>
        <dbReference type="ARBA" id="ARBA00001946"/>
    </source>
</evidence>
<feature type="binding site" evidence="13">
    <location>
        <position position="33"/>
    </location>
    <ligand>
        <name>ATP</name>
        <dbReference type="ChEBI" id="CHEBI:30616"/>
    </ligand>
</feature>
<feature type="compositionally biased region" description="Pro residues" evidence="15">
    <location>
        <begin position="596"/>
        <end position="605"/>
    </location>
</feature>